<dbReference type="EMBL" id="BMPI01000033">
    <property type="protein sequence ID" value="GGM50489.1"/>
    <property type="molecule type" value="Genomic_DNA"/>
</dbReference>
<evidence type="ECO:0000313" key="3">
    <source>
        <dbReference type="EMBL" id="GGM50489.1"/>
    </source>
</evidence>
<reference evidence="3" key="1">
    <citation type="journal article" date="2014" name="Int. J. Syst. Evol. Microbiol.">
        <title>Complete genome sequence of Corynebacterium casei LMG S-19264T (=DSM 44701T), isolated from a smear-ripened cheese.</title>
        <authorList>
            <consortium name="US DOE Joint Genome Institute (JGI-PGF)"/>
            <person name="Walter F."/>
            <person name="Albersmeier A."/>
            <person name="Kalinowski J."/>
            <person name="Ruckert C."/>
        </authorList>
    </citation>
    <scope>NUCLEOTIDE SEQUENCE</scope>
    <source>
        <strain evidence="3">JCM 19831</strain>
    </source>
</reference>
<feature type="transmembrane region" description="Helical" evidence="2">
    <location>
        <begin position="128"/>
        <end position="147"/>
    </location>
</feature>
<protein>
    <submittedName>
        <fullName evidence="3">Uncharacterized protein</fullName>
    </submittedName>
</protein>
<dbReference type="RefSeq" id="WP_190253349.1">
    <property type="nucleotide sequence ID" value="NZ_BMPI01000033.1"/>
</dbReference>
<keyword evidence="2" id="KW-0472">Membrane</keyword>
<keyword evidence="2" id="KW-0812">Transmembrane</keyword>
<comment type="caution">
    <text evidence="3">The sequence shown here is derived from an EMBL/GenBank/DDBJ whole genome shotgun (WGS) entry which is preliminary data.</text>
</comment>
<evidence type="ECO:0000256" key="2">
    <source>
        <dbReference type="SAM" id="Phobius"/>
    </source>
</evidence>
<feature type="compositionally biased region" description="Polar residues" evidence="1">
    <location>
        <begin position="19"/>
        <end position="29"/>
    </location>
</feature>
<reference evidence="3" key="2">
    <citation type="submission" date="2020-09" db="EMBL/GenBank/DDBJ databases">
        <authorList>
            <person name="Sun Q."/>
            <person name="Ohkuma M."/>
        </authorList>
    </citation>
    <scope>NUCLEOTIDE SEQUENCE</scope>
    <source>
        <strain evidence="3">JCM 19831</strain>
    </source>
</reference>
<accession>A0A917U1B8</accession>
<gene>
    <name evidence="3" type="ORF">GCM10007977_060290</name>
</gene>
<dbReference type="AlphaFoldDB" id="A0A917U1B8"/>
<proteinExistence type="predicted"/>
<sequence length="176" mass="19019">MPDEAARMRPRRGNGRISGRSQHGQGSTDETTALLRTEMRSSSATSQQILEVTVVLEGASKVAWEAFGRSVQAYADQLAHESGRQEITSRAVGATIPEITATSVIRASEVLEHPPPIEPRRLTTIDKIVLSAIPIFSGAAGIMGSFLHSVPQVLVFSGIASVAVVCIFFDVWRRLH</sequence>
<organism evidence="3 4">
    <name type="scientific">Dactylosporangium sucinum</name>
    <dbReference type="NCBI Taxonomy" id="1424081"/>
    <lineage>
        <taxon>Bacteria</taxon>
        <taxon>Bacillati</taxon>
        <taxon>Actinomycetota</taxon>
        <taxon>Actinomycetes</taxon>
        <taxon>Micromonosporales</taxon>
        <taxon>Micromonosporaceae</taxon>
        <taxon>Dactylosporangium</taxon>
    </lineage>
</organism>
<keyword evidence="2" id="KW-1133">Transmembrane helix</keyword>
<evidence type="ECO:0000256" key="1">
    <source>
        <dbReference type="SAM" id="MobiDB-lite"/>
    </source>
</evidence>
<name>A0A917U1B8_9ACTN</name>
<evidence type="ECO:0000313" key="4">
    <source>
        <dbReference type="Proteomes" id="UP000642070"/>
    </source>
</evidence>
<keyword evidence="4" id="KW-1185">Reference proteome</keyword>
<dbReference type="Proteomes" id="UP000642070">
    <property type="component" value="Unassembled WGS sequence"/>
</dbReference>
<feature type="transmembrane region" description="Helical" evidence="2">
    <location>
        <begin position="153"/>
        <end position="172"/>
    </location>
</feature>
<feature type="region of interest" description="Disordered" evidence="1">
    <location>
        <begin position="1"/>
        <end position="29"/>
    </location>
</feature>